<feature type="signal peptide" evidence="1">
    <location>
        <begin position="1"/>
        <end position="27"/>
    </location>
</feature>
<dbReference type="Proteomes" id="UP000535890">
    <property type="component" value="Unassembled WGS sequence"/>
</dbReference>
<comment type="caution">
    <text evidence="2">The sequence shown here is derived from an EMBL/GenBank/DDBJ whole genome shotgun (WGS) entry which is preliminary data.</text>
</comment>
<feature type="chain" id="PRO_5031258082" evidence="1">
    <location>
        <begin position="28"/>
        <end position="256"/>
    </location>
</feature>
<dbReference type="GO" id="GO:0016603">
    <property type="term" value="F:glutaminyl-peptide cyclotransferase activity"/>
    <property type="evidence" value="ECO:0007669"/>
    <property type="project" value="InterPro"/>
</dbReference>
<dbReference type="AlphaFoldDB" id="A0A7Y9DXI7"/>
<dbReference type="RefSeq" id="WP_179794859.1">
    <property type="nucleotide sequence ID" value="NZ_BAABHP010000014.1"/>
</dbReference>
<dbReference type="Pfam" id="PF05096">
    <property type="entry name" value="Glu_cyclase_2"/>
    <property type="match status" value="1"/>
</dbReference>
<dbReference type="PANTHER" id="PTHR31270:SF1">
    <property type="entry name" value="GLUTAMINYL-PEPTIDE CYCLOTRANSFERASE"/>
    <property type="match status" value="1"/>
</dbReference>
<keyword evidence="3" id="KW-1185">Reference proteome</keyword>
<evidence type="ECO:0000256" key="1">
    <source>
        <dbReference type="SAM" id="SignalP"/>
    </source>
</evidence>
<dbReference type="SUPFAM" id="SSF50969">
    <property type="entry name" value="YVTN repeat-like/Quinoprotein amine dehydrogenase"/>
    <property type="match status" value="1"/>
</dbReference>
<evidence type="ECO:0000313" key="3">
    <source>
        <dbReference type="Proteomes" id="UP000535890"/>
    </source>
</evidence>
<keyword evidence="2" id="KW-0808">Transferase</keyword>
<name>A0A7Y9DXI7_9PSEU</name>
<dbReference type="InterPro" id="IPR007788">
    <property type="entry name" value="QCT"/>
</dbReference>
<organism evidence="2 3">
    <name type="scientific">Actinomycetospora corticicola</name>
    <dbReference type="NCBI Taxonomy" id="663602"/>
    <lineage>
        <taxon>Bacteria</taxon>
        <taxon>Bacillati</taxon>
        <taxon>Actinomycetota</taxon>
        <taxon>Actinomycetes</taxon>
        <taxon>Pseudonocardiales</taxon>
        <taxon>Pseudonocardiaceae</taxon>
        <taxon>Actinomycetospora</taxon>
    </lineage>
</organism>
<dbReference type="EMBL" id="JACCBN010000001">
    <property type="protein sequence ID" value="NYD37286.1"/>
    <property type="molecule type" value="Genomic_DNA"/>
</dbReference>
<gene>
    <name evidence="2" type="ORF">BJ983_003388</name>
</gene>
<proteinExistence type="predicted"/>
<accession>A0A7Y9DXI7</accession>
<sequence length="256" mass="27286">MRWLLALVLVPVVSLVATGCSSTPAPADPSVTRMTVQVLGTMPHDPAAFTQGFEIAGNSLWEGTGLEGQSQLRETDPTTGAVRRAVDVSADQFGEGITVTPTGIWQLTWKDGVAYRRDPATLAVVATVPLDREGWGICHTATDLVTSDGSSTLVFRDPLTFAPRRTVDTGVSQLNELECVGDTIWANVWQTDRIVGVDPSSGRVTAVVDASALRPAQTRSDPDAVLNGIAAIPGTDQFLLTGKRWPVTYRVVFTPA</sequence>
<dbReference type="InterPro" id="IPR011044">
    <property type="entry name" value="Quino_amine_DH_bsu"/>
</dbReference>
<dbReference type="PROSITE" id="PS51257">
    <property type="entry name" value="PROKAR_LIPOPROTEIN"/>
    <property type="match status" value="1"/>
</dbReference>
<dbReference type="PANTHER" id="PTHR31270">
    <property type="entry name" value="GLUTAMINYL-PEPTIDE CYCLOTRANSFERASE"/>
    <property type="match status" value="1"/>
</dbReference>
<reference evidence="2 3" key="1">
    <citation type="submission" date="2020-07" db="EMBL/GenBank/DDBJ databases">
        <title>Sequencing the genomes of 1000 actinobacteria strains.</title>
        <authorList>
            <person name="Klenk H.-P."/>
        </authorList>
    </citation>
    <scope>NUCLEOTIDE SEQUENCE [LARGE SCALE GENOMIC DNA]</scope>
    <source>
        <strain evidence="2 3">DSM 45772</strain>
    </source>
</reference>
<protein>
    <submittedName>
        <fullName evidence="2">Glutamine cyclotransferase</fullName>
    </submittedName>
</protein>
<evidence type="ECO:0000313" key="2">
    <source>
        <dbReference type="EMBL" id="NYD37286.1"/>
    </source>
</evidence>
<keyword evidence="1" id="KW-0732">Signal</keyword>